<dbReference type="KEGG" id="sphl:LPB140_02690"/>
<keyword evidence="1" id="KW-0732">Signal</keyword>
<accession>A0A1L3J9U1</accession>
<reference evidence="2 3" key="1">
    <citation type="submission" date="2016-11" db="EMBL/GenBank/DDBJ databases">
        <title>Sphingorhabdus sp. LPB0140, isolated from marine environment.</title>
        <authorList>
            <person name="Kim E."/>
            <person name="Yi H."/>
        </authorList>
    </citation>
    <scope>NUCLEOTIDE SEQUENCE [LARGE SCALE GENOMIC DNA]</scope>
    <source>
        <strain evidence="2 3">LPB0140</strain>
    </source>
</reference>
<evidence type="ECO:0000313" key="2">
    <source>
        <dbReference type="EMBL" id="APG61912.1"/>
    </source>
</evidence>
<dbReference type="STRING" id="1913578.LPB140_02690"/>
<feature type="chain" id="PRO_5012159563" evidence="1">
    <location>
        <begin position="24"/>
        <end position="79"/>
    </location>
</feature>
<dbReference type="RefSeq" id="WP_072558559.1">
    <property type="nucleotide sequence ID" value="NZ_CP018154.1"/>
</dbReference>
<protein>
    <submittedName>
        <fullName evidence="2">Uncharacterized protein</fullName>
    </submittedName>
</protein>
<organism evidence="2 3">
    <name type="scientific">Sphingorhabdus lutea</name>
    <dbReference type="NCBI Taxonomy" id="1913578"/>
    <lineage>
        <taxon>Bacteria</taxon>
        <taxon>Pseudomonadati</taxon>
        <taxon>Pseudomonadota</taxon>
        <taxon>Alphaproteobacteria</taxon>
        <taxon>Sphingomonadales</taxon>
        <taxon>Sphingomonadaceae</taxon>
        <taxon>Sphingorhabdus</taxon>
    </lineage>
</organism>
<gene>
    <name evidence="2" type="ORF">LPB140_02690</name>
</gene>
<feature type="signal peptide" evidence="1">
    <location>
        <begin position="1"/>
        <end position="23"/>
    </location>
</feature>
<sequence>MIRAFFILSLLAVTPIAPLFALAYQNGQKDDVIKIAYCGGGFTQIILDKNTPESPPNDLPKQCNIACHMASQRPKKTKS</sequence>
<keyword evidence="3" id="KW-1185">Reference proteome</keyword>
<dbReference type="AlphaFoldDB" id="A0A1L3J9U1"/>
<proteinExistence type="predicted"/>
<dbReference type="Proteomes" id="UP000242561">
    <property type="component" value="Chromosome"/>
</dbReference>
<evidence type="ECO:0000313" key="3">
    <source>
        <dbReference type="Proteomes" id="UP000242561"/>
    </source>
</evidence>
<dbReference type="EMBL" id="CP018154">
    <property type="protein sequence ID" value="APG61912.1"/>
    <property type="molecule type" value="Genomic_DNA"/>
</dbReference>
<name>A0A1L3J9U1_9SPHN</name>
<evidence type="ECO:0000256" key="1">
    <source>
        <dbReference type="SAM" id="SignalP"/>
    </source>
</evidence>